<dbReference type="SUPFAM" id="SSF51905">
    <property type="entry name" value="FAD/NAD(P)-binding domain"/>
    <property type="match status" value="1"/>
</dbReference>
<proteinExistence type="predicted"/>
<keyword evidence="4" id="KW-1185">Reference proteome</keyword>
<dbReference type="InterPro" id="IPR006076">
    <property type="entry name" value="FAD-dep_OxRdtase"/>
</dbReference>
<feature type="domain" description="FAD dependent oxidoreductase" evidence="2">
    <location>
        <begin position="24"/>
        <end position="357"/>
    </location>
</feature>
<dbReference type="GO" id="GO:0016491">
    <property type="term" value="F:oxidoreductase activity"/>
    <property type="evidence" value="ECO:0007669"/>
    <property type="project" value="UniProtKB-KW"/>
</dbReference>
<sequence length="361" mass="37160">MSQQNTFSNPVSTKTLSIVKRSRKVIVVGGGIMGASAAWHLTKAGATVTLIERAPASVSTATASSFGWVGASASTPSDNPEAFAARLKALEEFARIERELGPLPIAARGALLWQATEDETGSMIAEHRAAGTRIECLSRVQIAIREPRLATLPPLAAWAPDDFALEPAAFARQLVAAAKAAGAYVRQGAVDAIETAGGQITGVLMAGQKIATDVVVLANGYGARTIAFTVGVDLPIHESPAVLIRFGVEAGIIRHLLCAPEIELRPALGGGLISAADYPENGEAGLPALATSTGDVIAQLLGMATTPPLLSINAAQRPMTADAVPLCGHVGQINGLYALVAHPGVILAPLLGRRCAEAILS</sequence>
<dbReference type="Gene3D" id="3.50.50.60">
    <property type="entry name" value="FAD/NAD(P)-binding domain"/>
    <property type="match status" value="1"/>
</dbReference>
<dbReference type="Proteomes" id="UP001596542">
    <property type="component" value="Unassembled WGS sequence"/>
</dbReference>
<evidence type="ECO:0000256" key="1">
    <source>
        <dbReference type="ARBA" id="ARBA00023002"/>
    </source>
</evidence>
<evidence type="ECO:0000313" key="4">
    <source>
        <dbReference type="Proteomes" id="UP001596542"/>
    </source>
</evidence>
<evidence type="ECO:0000313" key="3">
    <source>
        <dbReference type="EMBL" id="MFC7288162.1"/>
    </source>
</evidence>
<dbReference type="PANTHER" id="PTHR13847">
    <property type="entry name" value="SARCOSINE DEHYDROGENASE-RELATED"/>
    <property type="match status" value="1"/>
</dbReference>
<organism evidence="3 4">
    <name type="scientific">Herminiimonas glaciei</name>
    <dbReference type="NCBI Taxonomy" id="523788"/>
    <lineage>
        <taxon>Bacteria</taxon>
        <taxon>Pseudomonadati</taxon>
        <taxon>Pseudomonadota</taxon>
        <taxon>Betaproteobacteria</taxon>
        <taxon>Burkholderiales</taxon>
        <taxon>Oxalobacteraceae</taxon>
        <taxon>Herminiimonas</taxon>
    </lineage>
</organism>
<dbReference type="RefSeq" id="WP_382271525.1">
    <property type="nucleotide sequence ID" value="NZ_JBHTBU010000001.1"/>
</dbReference>
<comment type="caution">
    <text evidence="3">The sequence shown here is derived from an EMBL/GenBank/DDBJ whole genome shotgun (WGS) entry which is preliminary data.</text>
</comment>
<dbReference type="InterPro" id="IPR036188">
    <property type="entry name" value="FAD/NAD-bd_sf"/>
</dbReference>
<protein>
    <submittedName>
        <fullName evidence="3">NAD(P)/FAD-dependent oxidoreductase</fullName>
        <ecNumber evidence="3">1.-.-.-</ecNumber>
    </submittedName>
</protein>
<dbReference type="EMBL" id="JBHTBU010000001">
    <property type="protein sequence ID" value="MFC7288162.1"/>
    <property type="molecule type" value="Genomic_DNA"/>
</dbReference>
<keyword evidence="1 3" id="KW-0560">Oxidoreductase</keyword>
<dbReference type="Gene3D" id="3.30.9.10">
    <property type="entry name" value="D-Amino Acid Oxidase, subunit A, domain 2"/>
    <property type="match status" value="1"/>
</dbReference>
<name>A0ABW2IB46_9BURK</name>
<accession>A0ABW2IB46</accession>
<gene>
    <name evidence="3" type="ORF">ACFQPC_08960</name>
</gene>
<evidence type="ECO:0000259" key="2">
    <source>
        <dbReference type="Pfam" id="PF01266"/>
    </source>
</evidence>
<reference evidence="4" key="1">
    <citation type="journal article" date="2019" name="Int. J. Syst. Evol. Microbiol.">
        <title>The Global Catalogue of Microorganisms (GCM) 10K type strain sequencing project: providing services to taxonomists for standard genome sequencing and annotation.</title>
        <authorList>
            <consortium name="The Broad Institute Genomics Platform"/>
            <consortium name="The Broad Institute Genome Sequencing Center for Infectious Disease"/>
            <person name="Wu L."/>
            <person name="Ma J."/>
        </authorList>
    </citation>
    <scope>NUCLEOTIDE SEQUENCE [LARGE SCALE GENOMIC DNA]</scope>
    <source>
        <strain evidence="4">KACC 12508</strain>
    </source>
</reference>
<dbReference type="PANTHER" id="PTHR13847:SF289">
    <property type="entry name" value="GLYCINE OXIDASE"/>
    <property type="match status" value="1"/>
</dbReference>
<dbReference type="Pfam" id="PF01266">
    <property type="entry name" value="DAO"/>
    <property type="match status" value="1"/>
</dbReference>
<dbReference type="EC" id="1.-.-.-" evidence="3"/>